<evidence type="ECO:0000313" key="9">
    <source>
        <dbReference type="EMBL" id="MBK9718645.1"/>
    </source>
</evidence>
<dbReference type="SUPFAM" id="SSF53474">
    <property type="entry name" value="alpha/beta-Hydrolases"/>
    <property type="match status" value="1"/>
</dbReference>
<name>A0A9D7XF90_9BACT</name>
<dbReference type="AlphaFoldDB" id="A0A9D7XF90"/>
<dbReference type="InterPro" id="IPR029058">
    <property type="entry name" value="AB_hydrolase_fold"/>
</dbReference>
<protein>
    <recommendedName>
        <fullName evidence="8">Phospholipase/carboxylesterase/thioesterase domain-containing protein</fullName>
    </recommendedName>
</protein>
<evidence type="ECO:0000256" key="2">
    <source>
        <dbReference type="ARBA" id="ARBA00022525"/>
    </source>
</evidence>
<keyword evidence="4" id="KW-0732">Signal</keyword>
<keyword evidence="3" id="KW-0858">Xylan degradation</keyword>
<dbReference type="GO" id="GO:0045493">
    <property type="term" value="P:xylan catabolic process"/>
    <property type="evidence" value="ECO:0007669"/>
    <property type="project" value="UniProtKB-KW"/>
</dbReference>
<dbReference type="PANTHER" id="PTHR38050">
    <property type="match status" value="1"/>
</dbReference>
<evidence type="ECO:0000259" key="8">
    <source>
        <dbReference type="Pfam" id="PF02230"/>
    </source>
</evidence>
<evidence type="ECO:0000256" key="3">
    <source>
        <dbReference type="ARBA" id="ARBA00022651"/>
    </source>
</evidence>
<keyword evidence="7" id="KW-0624">Polysaccharide degradation</keyword>
<dbReference type="EMBL" id="JADKFW010000012">
    <property type="protein sequence ID" value="MBK9718645.1"/>
    <property type="molecule type" value="Genomic_DNA"/>
</dbReference>
<dbReference type="PANTHER" id="PTHR38050:SF2">
    <property type="entry name" value="FERULOYL ESTERASE C-RELATED"/>
    <property type="match status" value="1"/>
</dbReference>
<sequence>MKLTYLFNLLLISLLWSCSKDNSDKPSYSIGKNQFKIQVDGKERIYFVHVPAGYSHDRETPVVFMFHGTDQTGEQFYNISGWKEVGDAQNILTVFPSALSYCVTEDGITKPSTKWNVIGAGYTYCNGVIPSDDIHFVREIIKQLKDNYNIDAHRIYTVGFSNGGEFAARTALDMSNELAASTSTGGGGAMPRDTTIIPSRKLPVMLIFGNQDDKILSHLGLPTNASIPMGFDSVYSKYPFLYKVQIDPYVRCFELNDKSYQVLGDTNSVVYANYYGVSGMADNTFRIVEIKNLHHEYPNGINHPLNGALHNWEWFKQFTLP</sequence>
<feature type="domain" description="Phospholipase/carboxylesterase/thioesterase" evidence="8">
    <location>
        <begin position="56"/>
        <end position="219"/>
    </location>
</feature>
<comment type="subcellular location">
    <subcellularLocation>
        <location evidence="1">Secreted</location>
    </subcellularLocation>
</comment>
<evidence type="ECO:0000256" key="6">
    <source>
        <dbReference type="ARBA" id="ARBA00023277"/>
    </source>
</evidence>
<keyword evidence="5" id="KW-0378">Hydrolase</keyword>
<dbReference type="GO" id="GO:0005576">
    <property type="term" value="C:extracellular region"/>
    <property type="evidence" value="ECO:0007669"/>
    <property type="project" value="UniProtKB-SubCell"/>
</dbReference>
<keyword evidence="2" id="KW-0964">Secreted</keyword>
<dbReference type="Proteomes" id="UP000808349">
    <property type="component" value="Unassembled WGS sequence"/>
</dbReference>
<proteinExistence type="predicted"/>
<dbReference type="InterPro" id="IPR003140">
    <property type="entry name" value="PLipase/COase/thioEstase"/>
</dbReference>
<reference evidence="9 10" key="1">
    <citation type="submission" date="2020-10" db="EMBL/GenBank/DDBJ databases">
        <title>Connecting structure to function with the recovery of over 1000 high-quality activated sludge metagenome-assembled genomes encoding full-length rRNA genes using long-read sequencing.</title>
        <authorList>
            <person name="Singleton C.M."/>
            <person name="Petriglieri F."/>
            <person name="Kristensen J.M."/>
            <person name="Kirkegaard R.H."/>
            <person name="Michaelsen T.Y."/>
            <person name="Andersen M.H."/>
            <person name="Karst S.M."/>
            <person name="Dueholm M.S."/>
            <person name="Nielsen P.H."/>
            <person name="Albertsen M."/>
        </authorList>
    </citation>
    <scope>NUCLEOTIDE SEQUENCE [LARGE SCALE GENOMIC DNA]</scope>
    <source>
        <strain evidence="9">Ribe_18-Q3-R11-54_BAT3C.373</strain>
    </source>
</reference>
<accession>A0A9D7XF90</accession>
<evidence type="ECO:0000256" key="5">
    <source>
        <dbReference type="ARBA" id="ARBA00022801"/>
    </source>
</evidence>
<organism evidence="9 10">
    <name type="scientific">Candidatus Defluviibacterium haderslevense</name>
    <dbReference type="NCBI Taxonomy" id="2981993"/>
    <lineage>
        <taxon>Bacteria</taxon>
        <taxon>Pseudomonadati</taxon>
        <taxon>Bacteroidota</taxon>
        <taxon>Saprospiria</taxon>
        <taxon>Saprospirales</taxon>
        <taxon>Saprospiraceae</taxon>
        <taxon>Candidatus Defluviibacterium</taxon>
    </lineage>
</organism>
<keyword evidence="6" id="KW-0119">Carbohydrate metabolism</keyword>
<evidence type="ECO:0000256" key="1">
    <source>
        <dbReference type="ARBA" id="ARBA00004613"/>
    </source>
</evidence>
<gene>
    <name evidence="9" type="ORF">IPO85_14255</name>
</gene>
<dbReference type="InterPro" id="IPR043595">
    <property type="entry name" value="FaeB/C/D"/>
</dbReference>
<comment type="caution">
    <text evidence="9">The sequence shown here is derived from an EMBL/GenBank/DDBJ whole genome shotgun (WGS) entry which is preliminary data.</text>
</comment>
<dbReference type="Gene3D" id="3.40.50.1820">
    <property type="entry name" value="alpha/beta hydrolase"/>
    <property type="match status" value="1"/>
</dbReference>
<dbReference type="Pfam" id="PF02230">
    <property type="entry name" value="Abhydrolase_2"/>
    <property type="match status" value="1"/>
</dbReference>
<evidence type="ECO:0000313" key="10">
    <source>
        <dbReference type="Proteomes" id="UP000808349"/>
    </source>
</evidence>
<dbReference type="GO" id="GO:0030600">
    <property type="term" value="F:feruloyl esterase activity"/>
    <property type="evidence" value="ECO:0007669"/>
    <property type="project" value="InterPro"/>
</dbReference>
<evidence type="ECO:0000256" key="7">
    <source>
        <dbReference type="ARBA" id="ARBA00023326"/>
    </source>
</evidence>
<evidence type="ECO:0000256" key="4">
    <source>
        <dbReference type="ARBA" id="ARBA00022729"/>
    </source>
</evidence>